<evidence type="ECO:0000259" key="1">
    <source>
        <dbReference type="PROSITE" id="PS51186"/>
    </source>
</evidence>
<dbReference type="GO" id="GO:0016747">
    <property type="term" value="F:acyltransferase activity, transferring groups other than amino-acyl groups"/>
    <property type="evidence" value="ECO:0007669"/>
    <property type="project" value="InterPro"/>
</dbReference>
<accession>A0A917L8H7</accession>
<dbReference type="Gene3D" id="3.40.630.30">
    <property type="match status" value="1"/>
</dbReference>
<dbReference type="RefSeq" id="WP_189150208.1">
    <property type="nucleotide sequence ID" value="NZ_BAABER010000018.1"/>
</dbReference>
<dbReference type="AlphaFoldDB" id="A0A917L8H7"/>
<organism evidence="2 3">
    <name type="scientific">Streptomyces lacrimifluminis</name>
    <dbReference type="NCBI Taxonomy" id="1500077"/>
    <lineage>
        <taxon>Bacteria</taxon>
        <taxon>Bacillati</taxon>
        <taxon>Actinomycetota</taxon>
        <taxon>Actinomycetes</taxon>
        <taxon>Kitasatosporales</taxon>
        <taxon>Streptomycetaceae</taxon>
        <taxon>Streptomyces</taxon>
    </lineage>
</organism>
<comment type="caution">
    <text evidence="2">The sequence shown here is derived from an EMBL/GenBank/DDBJ whole genome shotgun (WGS) entry which is preliminary data.</text>
</comment>
<protein>
    <recommendedName>
        <fullName evidence="1">N-acetyltransferase domain-containing protein</fullName>
    </recommendedName>
</protein>
<evidence type="ECO:0000313" key="2">
    <source>
        <dbReference type="EMBL" id="GGJ52077.1"/>
    </source>
</evidence>
<reference evidence="2" key="1">
    <citation type="journal article" date="2014" name="Int. J. Syst. Evol. Microbiol.">
        <title>Complete genome sequence of Corynebacterium casei LMG S-19264T (=DSM 44701T), isolated from a smear-ripened cheese.</title>
        <authorList>
            <consortium name="US DOE Joint Genome Institute (JGI-PGF)"/>
            <person name="Walter F."/>
            <person name="Albersmeier A."/>
            <person name="Kalinowski J."/>
            <person name="Ruckert C."/>
        </authorList>
    </citation>
    <scope>NUCLEOTIDE SEQUENCE</scope>
    <source>
        <strain evidence="2">CGMCC 4.7272</strain>
    </source>
</reference>
<keyword evidence="3" id="KW-1185">Reference proteome</keyword>
<dbReference type="InterPro" id="IPR000182">
    <property type="entry name" value="GNAT_dom"/>
</dbReference>
<gene>
    <name evidence="2" type="ORF">GCM10012282_56350</name>
</gene>
<dbReference type="SUPFAM" id="SSF55729">
    <property type="entry name" value="Acyl-CoA N-acyltransferases (Nat)"/>
    <property type="match status" value="1"/>
</dbReference>
<dbReference type="InterPro" id="IPR016181">
    <property type="entry name" value="Acyl_CoA_acyltransferase"/>
</dbReference>
<dbReference type="CDD" id="cd04301">
    <property type="entry name" value="NAT_SF"/>
    <property type="match status" value="1"/>
</dbReference>
<evidence type="ECO:0000313" key="3">
    <source>
        <dbReference type="Proteomes" id="UP000625682"/>
    </source>
</evidence>
<dbReference type="EMBL" id="BMMU01000021">
    <property type="protein sequence ID" value="GGJ52077.1"/>
    <property type="molecule type" value="Genomic_DNA"/>
</dbReference>
<name>A0A917L8H7_9ACTN</name>
<dbReference type="PROSITE" id="PS51186">
    <property type="entry name" value="GNAT"/>
    <property type="match status" value="1"/>
</dbReference>
<reference evidence="2" key="2">
    <citation type="submission" date="2020-09" db="EMBL/GenBank/DDBJ databases">
        <authorList>
            <person name="Sun Q."/>
            <person name="Zhou Y."/>
        </authorList>
    </citation>
    <scope>NUCLEOTIDE SEQUENCE</scope>
    <source>
        <strain evidence="2">CGMCC 4.7272</strain>
    </source>
</reference>
<feature type="domain" description="N-acetyltransferase" evidence="1">
    <location>
        <begin position="33"/>
        <end position="204"/>
    </location>
</feature>
<dbReference type="Pfam" id="PF00583">
    <property type="entry name" value="Acetyltransf_1"/>
    <property type="match status" value="1"/>
</dbReference>
<sequence length="319" mass="35740">MKDDLALRVHERLSACPGLCPVGPAEGQRFARWDLASLAEGALGACADPDSITASHEKRLRLRLGAAGREYEHEDDHCRRYWIRDPAEDREDGRPRGPLGTVAVDTWPSGVGSLRVSSLYVHPVARRRGLASSALDTVYEACRAEGLHGFRLDTYWTWQRSVRYYLNRGLWVTSWKHALGLARLSYLPRYEVTESEGELTFLVADPKACAAGATVPLLVAGAVDGRLRLREAEEYARTRDEPNAVRYYARSTIALHLAVRGWPLVRGEEEWAEAVAGRWCDIGDPEGLARKIQIFEQVARDDGWRLTGLYGRSSPSRRD</sequence>
<dbReference type="Proteomes" id="UP000625682">
    <property type="component" value="Unassembled WGS sequence"/>
</dbReference>
<proteinExistence type="predicted"/>